<evidence type="ECO:0000256" key="4">
    <source>
        <dbReference type="ARBA" id="ARBA00022989"/>
    </source>
</evidence>
<feature type="transmembrane region" description="Helical" evidence="7">
    <location>
        <begin position="283"/>
        <end position="307"/>
    </location>
</feature>
<comment type="caution">
    <text evidence="10">The sequence shown here is derived from an EMBL/GenBank/DDBJ whole genome shotgun (WGS) entry which is preliminary data.</text>
</comment>
<dbReference type="Pfam" id="PF02687">
    <property type="entry name" value="FtsX"/>
    <property type="match status" value="1"/>
</dbReference>
<dbReference type="InterPro" id="IPR050250">
    <property type="entry name" value="Macrolide_Exporter_MacB"/>
</dbReference>
<evidence type="ECO:0000256" key="5">
    <source>
        <dbReference type="ARBA" id="ARBA00023136"/>
    </source>
</evidence>
<accession>A0A0P7ZER8</accession>
<evidence type="ECO:0000259" key="8">
    <source>
        <dbReference type="Pfam" id="PF02687"/>
    </source>
</evidence>
<keyword evidence="3 7" id="KW-0812">Transmembrane</keyword>
<evidence type="ECO:0000256" key="2">
    <source>
        <dbReference type="ARBA" id="ARBA00022475"/>
    </source>
</evidence>
<protein>
    <submittedName>
        <fullName evidence="10">ABC transporter permease</fullName>
    </submittedName>
</protein>
<feature type="domain" description="ABC3 transporter permease C-terminal" evidence="8">
    <location>
        <begin position="289"/>
        <end position="410"/>
    </location>
</feature>
<feature type="transmembrane region" description="Helical" evidence="7">
    <location>
        <begin position="340"/>
        <end position="364"/>
    </location>
</feature>
<keyword evidence="4 7" id="KW-1133">Transmembrane helix</keyword>
<evidence type="ECO:0000259" key="9">
    <source>
        <dbReference type="Pfam" id="PF12704"/>
    </source>
</evidence>
<dbReference type="Proteomes" id="UP000050360">
    <property type="component" value="Unassembled WGS sequence"/>
</dbReference>
<dbReference type="GO" id="GO:0022857">
    <property type="term" value="F:transmembrane transporter activity"/>
    <property type="evidence" value="ECO:0007669"/>
    <property type="project" value="TreeGrafter"/>
</dbReference>
<evidence type="ECO:0000256" key="7">
    <source>
        <dbReference type="SAM" id="Phobius"/>
    </source>
</evidence>
<evidence type="ECO:0000256" key="1">
    <source>
        <dbReference type="ARBA" id="ARBA00004651"/>
    </source>
</evidence>
<organism evidence="10 11">
    <name type="scientific">Candidatus Methanoperedens nitratireducens</name>
    <dbReference type="NCBI Taxonomy" id="1392998"/>
    <lineage>
        <taxon>Archaea</taxon>
        <taxon>Methanobacteriati</taxon>
        <taxon>Methanobacteriota</taxon>
        <taxon>Stenosarchaea group</taxon>
        <taxon>Methanomicrobia</taxon>
        <taxon>Methanosarcinales</taxon>
        <taxon>ANME-2 cluster</taxon>
        <taxon>Candidatus Methanoperedentaceae</taxon>
        <taxon>Candidatus Methanoperedens</taxon>
    </lineage>
</organism>
<dbReference type="PANTHER" id="PTHR30572">
    <property type="entry name" value="MEMBRANE COMPONENT OF TRANSPORTER-RELATED"/>
    <property type="match status" value="1"/>
</dbReference>
<dbReference type="InterPro" id="IPR025857">
    <property type="entry name" value="MacB_PCD"/>
</dbReference>
<dbReference type="Pfam" id="PF12704">
    <property type="entry name" value="MacB_PCD"/>
    <property type="match status" value="1"/>
</dbReference>
<evidence type="ECO:0000313" key="11">
    <source>
        <dbReference type="Proteomes" id="UP000050360"/>
    </source>
</evidence>
<sequence length="418" mass="44713">MRLLDIFLLSLSHVRKSRMRSWLTIVGVIIGVASVVAIISIGQGMQENVQQRLGGFGADIITVIPGYFRATGVHSEMHTDRSVSTSSSINLTDKDYRVIKQVPGVMYVNGLVSGKADLKYDNEKTVVSVTGVDTSVWRQMDNTGLDDGRYLQSGDSNSIVVGYGLAYGAFLQPITLNRPITIGGKNFRVVGILRQSGGLGGSSDTGIYMPAEMAREVITEKVANNQFTSMVIKATDASLVEYLKADIEQKLMSSRQVNPRTKDFTVIASALIREQMSGVTQTLSLFLSAIAAVSLLVGAIGIANTMFMSVMERTKQIGLLKAIGAGESEIMKLFLIESGIFGLVGGIIGVISGAAISLLIPYLGIQALGFGGDMRATITTGTIFFALGFSVVIGILSGIIPARHAAKMRPVDAIRYDQ</sequence>
<feature type="transmembrane region" description="Helical" evidence="7">
    <location>
        <begin position="376"/>
        <end position="400"/>
    </location>
</feature>
<dbReference type="InterPro" id="IPR003838">
    <property type="entry name" value="ABC3_permease_C"/>
</dbReference>
<dbReference type="PANTHER" id="PTHR30572:SF4">
    <property type="entry name" value="ABC TRANSPORTER PERMEASE YTRF"/>
    <property type="match status" value="1"/>
</dbReference>
<dbReference type="AlphaFoldDB" id="A0A0P7ZER8"/>
<evidence type="ECO:0000256" key="6">
    <source>
        <dbReference type="ARBA" id="ARBA00038076"/>
    </source>
</evidence>
<gene>
    <name evidence="10" type="ORF">MPEBLZ_03448</name>
</gene>
<feature type="transmembrane region" description="Helical" evidence="7">
    <location>
        <begin position="21"/>
        <end position="42"/>
    </location>
</feature>
<keyword evidence="5 7" id="KW-0472">Membrane</keyword>
<proteinExistence type="inferred from homology"/>
<reference evidence="10 11" key="1">
    <citation type="submission" date="2015-09" db="EMBL/GenBank/DDBJ databases">
        <title>A metagenomics-based metabolic model of nitrate-dependent anaerobic oxidation of methane by Methanoperedens-like archaea.</title>
        <authorList>
            <person name="Arshad A."/>
            <person name="Speth D.R."/>
            <person name="De Graaf R.M."/>
            <person name="Op Den Camp H.J."/>
            <person name="Jetten M.S."/>
            <person name="Welte C.U."/>
        </authorList>
    </citation>
    <scope>NUCLEOTIDE SEQUENCE [LARGE SCALE GENOMIC DNA]</scope>
</reference>
<dbReference type="GO" id="GO:0005886">
    <property type="term" value="C:plasma membrane"/>
    <property type="evidence" value="ECO:0007669"/>
    <property type="project" value="UniProtKB-SubCell"/>
</dbReference>
<dbReference type="EMBL" id="LKCM01000277">
    <property type="protein sequence ID" value="KPQ42008.1"/>
    <property type="molecule type" value="Genomic_DNA"/>
</dbReference>
<evidence type="ECO:0000256" key="3">
    <source>
        <dbReference type="ARBA" id="ARBA00022692"/>
    </source>
</evidence>
<comment type="similarity">
    <text evidence="6">Belongs to the ABC-4 integral membrane protein family.</text>
</comment>
<comment type="subcellular location">
    <subcellularLocation>
        <location evidence="1">Cell membrane</location>
        <topology evidence="1">Multi-pass membrane protein</topology>
    </subcellularLocation>
</comment>
<evidence type="ECO:0000313" key="10">
    <source>
        <dbReference type="EMBL" id="KPQ42008.1"/>
    </source>
</evidence>
<name>A0A0P7ZER8_9EURY</name>
<keyword evidence="2" id="KW-1003">Cell membrane</keyword>
<feature type="domain" description="MacB-like periplasmic core" evidence="9">
    <location>
        <begin position="21"/>
        <end position="249"/>
    </location>
</feature>